<dbReference type="AlphaFoldDB" id="A0A2H6KAM6"/>
<name>A0A2H6KAM6_9APIC</name>
<keyword evidence="3" id="KW-1185">Reference proteome</keyword>
<dbReference type="VEuPathDB" id="PiroplasmaDB:BOVATA_015360"/>
<sequence>MEPVKVLEKIESHSIDCPSNETAATDVSYGKIFSRAPLEEFLKRLFNPPLKDCEEVADPERKKRPREESTPVKGRIKFDKAAISRICPNAEFPFPSSGGDLLFIDESLEMLRSCLDDLPGFKLIKGPEAKGSEPGDPDAYFMQLVDSFLACTDAEEIPEVRLEGETDCNVSDHRHPVNVDANYDRQAIRELLRCLVLWCNWVFQMNAHTKSALSIAQSTLQRSMAPQVIEVALGIKQANRNVAFYSSMCTKITAALRERGSKYDQIIKDTLCKVHHVRFNVGRVHRASSNSSWERLSNKLSKYTTDENEIPMDDMSDEYRRNINLVRNEMRLRMKKKGICDSLSKTCDMLSQELASINSKRQSLLTRMEQAMRQLRDLTTSYRAEAYVESLKLTDSKKLPTLLHNFLSRMQLRAIGTPNRDVVFKVFKEGDRDYGLHMTFAAPRDVLMPSADAASIVFPLLFLATLDERGLVRIREPRFPFPGSAVCDTTPRADCTPRRMECVSIHSESSMSTGSDSPKETIIGEGMVLDTFTAMDKELPQHFIERMEWWYEIARQHVWNCYLADVYRRGRSTPINLLPQELRKHHSSQYTCRSSGWVLGNKCASIRMRLEFTEELEPRCTFSEFEHDEPLYIEGTPPMVDIVRDSFTDVKEDKINEVGESLYIKH</sequence>
<evidence type="ECO:0000256" key="1">
    <source>
        <dbReference type="SAM" id="Coils"/>
    </source>
</evidence>
<protein>
    <submittedName>
        <fullName evidence="2">HR1 rho-binding repeat containing protein, putative</fullName>
    </submittedName>
</protein>
<dbReference type="RefSeq" id="XP_028866286.1">
    <property type="nucleotide sequence ID" value="XM_029010453.1"/>
</dbReference>
<evidence type="ECO:0000313" key="3">
    <source>
        <dbReference type="Proteomes" id="UP000236319"/>
    </source>
</evidence>
<comment type="caution">
    <text evidence="2">The sequence shown here is derived from an EMBL/GenBank/DDBJ whole genome shotgun (WGS) entry which is preliminary data.</text>
</comment>
<reference evidence="2 3" key="1">
    <citation type="journal article" date="2017" name="BMC Genomics">
        <title>Whole-genome assembly of Babesia ovata and comparative genomics between closely related pathogens.</title>
        <authorList>
            <person name="Yamagishi J."/>
            <person name="Asada M."/>
            <person name="Hakimi H."/>
            <person name="Tanaka T.Q."/>
            <person name="Sugimoto C."/>
            <person name="Kawazu S."/>
        </authorList>
    </citation>
    <scope>NUCLEOTIDE SEQUENCE [LARGE SCALE GENOMIC DNA]</scope>
    <source>
        <strain evidence="2 3">Miyake</strain>
    </source>
</reference>
<feature type="coiled-coil region" evidence="1">
    <location>
        <begin position="354"/>
        <end position="381"/>
    </location>
</feature>
<dbReference type="GeneID" id="39873813"/>
<organism evidence="2 3">
    <name type="scientific">Babesia ovata</name>
    <dbReference type="NCBI Taxonomy" id="189622"/>
    <lineage>
        <taxon>Eukaryota</taxon>
        <taxon>Sar</taxon>
        <taxon>Alveolata</taxon>
        <taxon>Apicomplexa</taxon>
        <taxon>Aconoidasida</taxon>
        <taxon>Piroplasmida</taxon>
        <taxon>Babesiidae</taxon>
        <taxon>Babesia</taxon>
    </lineage>
</organism>
<dbReference type="Proteomes" id="UP000236319">
    <property type="component" value="Unassembled WGS sequence"/>
</dbReference>
<dbReference type="EMBL" id="BDSA01000002">
    <property type="protein sequence ID" value="GBE60043.1"/>
    <property type="molecule type" value="Genomic_DNA"/>
</dbReference>
<evidence type="ECO:0000313" key="2">
    <source>
        <dbReference type="EMBL" id="GBE60043.1"/>
    </source>
</evidence>
<dbReference type="OrthoDB" id="360724at2759"/>
<proteinExistence type="predicted"/>
<gene>
    <name evidence="2" type="ORF">BOVATA_015360</name>
</gene>
<accession>A0A2H6KAM6</accession>
<keyword evidence="1" id="KW-0175">Coiled coil</keyword>